<accession>A0A5S6QQ52</accession>
<dbReference type="WBParaSite" id="TMUE_2000009289.1">
    <property type="protein sequence ID" value="TMUE_2000009289.1"/>
    <property type="gene ID" value="WBGene00300560"/>
</dbReference>
<feature type="transmembrane region" description="Helical" evidence="1">
    <location>
        <begin position="136"/>
        <end position="155"/>
    </location>
</feature>
<feature type="transmembrane region" description="Helical" evidence="1">
    <location>
        <begin position="570"/>
        <end position="586"/>
    </location>
</feature>
<keyword evidence="1" id="KW-1133">Transmembrane helix</keyword>
<dbReference type="Pfam" id="PF20053">
    <property type="entry name" value="WC-rich"/>
    <property type="match status" value="1"/>
</dbReference>
<feature type="transmembrane region" description="Helical" evidence="1">
    <location>
        <begin position="359"/>
        <end position="378"/>
    </location>
</feature>
<sequence length="587" mass="66087">MHGMDGVLSSSATDLWQVALLRSKLFLSQVSSSDAERKRITHAILRSISDQGSSDWEEAVNVISAELQLELSQSFRDKLDEHRSSALGVSLEMLHTNSPVHWGNSLSQWPTFGLREPAWSRPLSLFMSLLRERRSLVDIISFILFAFAFVLPYVINNAYVQLIRAIGFMLAYLNSFYNTYCLAHFIASRRIHLAGQKWLRLFFTEEEVRTVEEPTDIDQTGRQQSTLLLFISYHFALLLFGDAVPMAMSSASLVSVAILCFVALQLPSEWQLYIFAEPILFWIFARVNIADFLEIPVYLSHYLTTKAAIVLILLCTLLGKAVALPSLRRSSLLCIAVWHVWFFTLSAQVDRTAGRRPEGLLYFPSFLILPAVLPRLAAYASWKLVAKVFLAMAIALFALRSSTSMQAVGFEEVPELSWNAFQSQCGSGLHTMDNRIVAQEKCSSLRGTVVQWKGTVHAVRIHSLPPNELNILHSRWLSDLLCEPGECCSEDGTVYEVVISGPWGEHVISSAKETAHLMAACFFRPILVFLREGDVIQFRASVMDRLMSKDLHEALRDNSFSKSYLVNSRYVFSLLASLLLLFALVIA</sequence>
<reference evidence="4" key="1">
    <citation type="submission" date="2019-12" db="UniProtKB">
        <authorList>
            <consortium name="WormBaseParasite"/>
        </authorList>
    </citation>
    <scope>IDENTIFICATION</scope>
</reference>
<keyword evidence="1" id="KW-0812">Transmembrane</keyword>
<protein>
    <submittedName>
        <fullName evidence="4">Wolframin cysteine-rich domain-containing protein</fullName>
    </submittedName>
</protein>
<feature type="domain" description="Wolframin cysteine-rich" evidence="2">
    <location>
        <begin position="418"/>
        <end position="488"/>
    </location>
</feature>
<feature type="transmembrane region" description="Helical" evidence="1">
    <location>
        <begin position="330"/>
        <end position="347"/>
    </location>
</feature>
<dbReference type="InterPro" id="IPR045400">
    <property type="entry name" value="Wolframin_Cys-rich"/>
</dbReference>
<dbReference type="Proteomes" id="UP000046395">
    <property type="component" value="Unassembled WGS sequence"/>
</dbReference>
<evidence type="ECO:0000313" key="4">
    <source>
        <dbReference type="WBParaSite" id="TMUE_2000009289.1"/>
    </source>
</evidence>
<evidence type="ECO:0000313" key="3">
    <source>
        <dbReference type="Proteomes" id="UP000046395"/>
    </source>
</evidence>
<feature type="transmembrane region" description="Helical" evidence="1">
    <location>
        <begin position="301"/>
        <end position="324"/>
    </location>
</feature>
<feature type="transmembrane region" description="Helical" evidence="1">
    <location>
        <begin position="235"/>
        <end position="264"/>
    </location>
</feature>
<dbReference type="STRING" id="70415.A0A5S6QQ52"/>
<name>A0A5S6QQ52_TRIMR</name>
<feature type="transmembrane region" description="Helical" evidence="1">
    <location>
        <begin position="161"/>
        <end position="187"/>
    </location>
</feature>
<evidence type="ECO:0000259" key="2">
    <source>
        <dbReference type="Pfam" id="PF20053"/>
    </source>
</evidence>
<dbReference type="AlphaFoldDB" id="A0A5S6QQ52"/>
<keyword evidence="1" id="KW-0472">Membrane</keyword>
<evidence type="ECO:0000256" key="1">
    <source>
        <dbReference type="SAM" id="Phobius"/>
    </source>
</evidence>
<organism evidence="3 4">
    <name type="scientific">Trichuris muris</name>
    <name type="common">Mouse whipworm</name>
    <dbReference type="NCBI Taxonomy" id="70415"/>
    <lineage>
        <taxon>Eukaryota</taxon>
        <taxon>Metazoa</taxon>
        <taxon>Ecdysozoa</taxon>
        <taxon>Nematoda</taxon>
        <taxon>Enoplea</taxon>
        <taxon>Dorylaimia</taxon>
        <taxon>Trichinellida</taxon>
        <taxon>Trichuridae</taxon>
        <taxon>Trichuris</taxon>
    </lineage>
</organism>
<proteinExistence type="predicted"/>
<keyword evidence="3" id="KW-1185">Reference proteome</keyword>